<dbReference type="Pfam" id="PF00535">
    <property type="entry name" value="Glycos_transf_2"/>
    <property type="match status" value="1"/>
</dbReference>
<reference evidence="2" key="1">
    <citation type="journal article" date="2017" name="PLoS ONE">
        <title>Genetic diversity of the O antigens of Proteus species and the development of a suspension array for molecular serotyping.</title>
        <authorList>
            <person name="Yu X."/>
            <person name="Torzewska A."/>
            <person name="Zhang X."/>
            <person name="Yin Z."/>
            <person name="Drzewiecka D."/>
            <person name="Cao H."/>
            <person name="Liu B."/>
            <person name="Knirel Y.A."/>
            <person name="Rozalski A."/>
            <person name="Wang L."/>
        </authorList>
    </citation>
    <scope>NUCLEOTIDE SEQUENCE</scope>
    <source>
        <strain evidence="2">G2658</strain>
    </source>
</reference>
<dbReference type="SUPFAM" id="SSF53448">
    <property type="entry name" value="Nucleotide-diphospho-sugar transferases"/>
    <property type="match status" value="1"/>
</dbReference>
<protein>
    <submittedName>
        <fullName evidence="2">Gt2</fullName>
    </submittedName>
</protein>
<dbReference type="Gene3D" id="3.90.550.10">
    <property type="entry name" value="Spore Coat Polysaccharide Biosynthesis Protein SpsA, Chain A"/>
    <property type="match status" value="1"/>
</dbReference>
<dbReference type="RefSeq" id="WP_161748445.1">
    <property type="nucleotide sequence ID" value="NZ_JAPGGP010000007.1"/>
</dbReference>
<organism evidence="2">
    <name type="scientific">Proteus penneri</name>
    <dbReference type="NCBI Taxonomy" id="102862"/>
    <lineage>
        <taxon>Bacteria</taxon>
        <taxon>Pseudomonadati</taxon>
        <taxon>Pseudomonadota</taxon>
        <taxon>Gammaproteobacteria</taxon>
        <taxon>Enterobacterales</taxon>
        <taxon>Morganellaceae</taxon>
        <taxon>Proteus</taxon>
    </lineage>
</organism>
<evidence type="ECO:0000313" key="2">
    <source>
        <dbReference type="EMBL" id="AXY99990.1"/>
    </source>
</evidence>
<proteinExistence type="predicted"/>
<dbReference type="AlphaFoldDB" id="A0A385JNP3"/>
<evidence type="ECO:0000259" key="1">
    <source>
        <dbReference type="Pfam" id="PF00535"/>
    </source>
</evidence>
<dbReference type="EMBL" id="KY710729">
    <property type="protein sequence ID" value="AXY99990.1"/>
    <property type="molecule type" value="Genomic_DNA"/>
</dbReference>
<name>A0A385JNP3_9GAMM</name>
<feature type="domain" description="Glycosyltransferase 2-like" evidence="1">
    <location>
        <begin position="5"/>
        <end position="96"/>
    </location>
</feature>
<dbReference type="InterPro" id="IPR029044">
    <property type="entry name" value="Nucleotide-diphossugar_trans"/>
</dbReference>
<dbReference type="InterPro" id="IPR001173">
    <property type="entry name" value="Glyco_trans_2-like"/>
</dbReference>
<sequence>MKIPIIVMTRNEDEYLNTCVNSIINTISIDYHIYIIDNRSDSLKQKKILSDLENQHKEKLTVIRNKNNLWILGINATLREIKKTSDSKYFFLTDGDIDFSHCNCNTSPCWMSYLISNMEKNISIGKLGLSLSWDYLLKDDSLQSILNQEKSLYSEQKKINDLYVSAIDTTATLYRWDWSIENSSQFYPDHMRYLRPELYSCRTPRNITVEHLGWKKYNSLIDDKKSINSKVVCFTIVGGDIKKQILNKASIQNQFFYKLFSYPILKLWTLRRYIKLFIYFFKKGIHSFDGQNSN</sequence>
<accession>A0A385JNP3</accession>